<reference evidence="2" key="1">
    <citation type="submission" date="2020-05" db="UniProtKB">
        <authorList>
            <consortium name="EnsemblMetazoa"/>
        </authorList>
    </citation>
    <scope>IDENTIFICATION</scope>
    <source>
        <strain evidence="2">BB02</strain>
    </source>
</reference>
<dbReference type="Proteomes" id="UP000076420">
    <property type="component" value="Unassembled WGS sequence"/>
</dbReference>
<name>A0A2C9LJX6_BIOGL</name>
<keyword evidence="1" id="KW-0472">Membrane</keyword>
<organism evidence="2 3">
    <name type="scientific">Biomphalaria glabrata</name>
    <name type="common">Bloodfluke planorb</name>
    <name type="synonym">Freshwater snail</name>
    <dbReference type="NCBI Taxonomy" id="6526"/>
    <lineage>
        <taxon>Eukaryota</taxon>
        <taxon>Metazoa</taxon>
        <taxon>Spiralia</taxon>
        <taxon>Lophotrochozoa</taxon>
        <taxon>Mollusca</taxon>
        <taxon>Gastropoda</taxon>
        <taxon>Heterobranchia</taxon>
        <taxon>Euthyneura</taxon>
        <taxon>Panpulmonata</taxon>
        <taxon>Hygrophila</taxon>
        <taxon>Lymnaeoidea</taxon>
        <taxon>Planorbidae</taxon>
        <taxon>Biomphalaria</taxon>
    </lineage>
</organism>
<gene>
    <name evidence="2" type="primary">106073958</name>
</gene>
<keyword evidence="1" id="KW-1133">Transmembrane helix</keyword>
<dbReference type="VEuPathDB" id="VectorBase:BGLB031849"/>
<accession>A0A2C9LJX6</accession>
<dbReference type="AlphaFoldDB" id="A0A2C9LJX6"/>
<feature type="transmembrane region" description="Helical" evidence="1">
    <location>
        <begin position="79"/>
        <end position="99"/>
    </location>
</feature>
<dbReference type="EnsemblMetazoa" id="BGLB031849-RA">
    <property type="protein sequence ID" value="BGLB031849-PA"/>
    <property type="gene ID" value="BGLB031849"/>
</dbReference>
<protein>
    <submittedName>
        <fullName evidence="2">Uncharacterized protein</fullName>
    </submittedName>
</protein>
<dbReference type="KEGG" id="bgt:106073958"/>
<evidence type="ECO:0000256" key="1">
    <source>
        <dbReference type="SAM" id="Phobius"/>
    </source>
</evidence>
<sequence length="113" mass="12256">VARLTTPAMVRISVKSPGTTILSTIASNVQKEDANVQIRQSPLRVLTPPVSVTVCSPSACGLLNTWWTKPTSRTTRRSVKLMFTAVTAVSIISVTWRLIPALSRHTDKTVTLA</sequence>
<proteinExistence type="predicted"/>
<evidence type="ECO:0000313" key="3">
    <source>
        <dbReference type="Proteomes" id="UP000076420"/>
    </source>
</evidence>
<evidence type="ECO:0000313" key="2">
    <source>
        <dbReference type="EnsemblMetazoa" id="BGLB031849-PA"/>
    </source>
</evidence>
<keyword evidence="1" id="KW-0812">Transmembrane</keyword>